<proteinExistence type="predicted"/>
<organism evidence="1">
    <name type="scientific">viral metagenome</name>
    <dbReference type="NCBI Taxonomy" id="1070528"/>
    <lineage>
        <taxon>unclassified sequences</taxon>
        <taxon>metagenomes</taxon>
        <taxon>organismal metagenomes</taxon>
    </lineage>
</organism>
<protein>
    <submittedName>
        <fullName evidence="1">Uncharacterized protein</fullName>
    </submittedName>
</protein>
<dbReference type="EMBL" id="MT142573">
    <property type="protein sequence ID" value="QJA85430.1"/>
    <property type="molecule type" value="Genomic_DNA"/>
</dbReference>
<reference evidence="1" key="1">
    <citation type="submission" date="2020-03" db="EMBL/GenBank/DDBJ databases">
        <title>The deep terrestrial virosphere.</title>
        <authorList>
            <person name="Holmfeldt K."/>
            <person name="Nilsson E."/>
            <person name="Simone D."/>
            <person name="Lopez-Fernandez M."/>
            <person name="Wu X."/>
            <person name="de Brujin I."/>
            <person name="Lundin D."/>
            <person name="Andersson A."/>
            <person name="Bertilsson S."/>
            <person name="Dopson M."/>
        </authorList>
    </citation>
    <scope>NUCLEOTIDE SEQUENCE</scope>
    <source>
        <strain evidence="1">MM415B02222</strain>
    </source>
</reference>
<name>A0A6M3KU77_9ZZZZ</name>
<gene>
    <name evidence="1" type="ORF">MM415B02222_0010</name>
</gene>
<sequence>MLNFPWRNYVIKKIKAPLENAIKDAKRITEMASALVDAAALLFVKFGAITKGNTLYPNTHCLIEHKARFLAYETNRGKAPLLAAAYDIVAAENEHDNYYQTRLNVEIEFIIEDILAGKWQPRAIGQPHQYWNEPAPYGGEHSIVYKLQKHRGEILKIIGEES</sequence>
<accession>A0A6M3KU77</accession>
<evidence type="ECO:0000313" key="1">
    <source>
        <dbReference type="EMBL" id="QJA85430.1"/>
    </source>
</evidence>
<dbReference type="AlphaFoldDB" id="A0A6M3KU77"/>